<dbReference type="EMBL" id="BAAATA010000042">
    <property type="protein sequence ID" value="GAA2507440.1"/>
    <property type="molecule type" value="Genomic_DNA"/>
</dbReference>
<keyword evidence="5" id="KW-1185">Reference proteome</keyword>
<gene>
    <name evidence="4" type="ORF">GCM10010406_50050</name>
</gene>
<feature type="domain" description="DUF2202" evidence="3">
    <location>
        <begin position="144"/>
        <end position="278"/>
    </location>
</feature>
<name>A0ABN3MVP5_9ACTN</name>
<dbReference type="Gene3D" id="1.20.1260.10">
    <property type="match status" value="1"/>
</dbReference>
<comment type="caution">
    <text evidence="4">The sequence shown here is derived from an EMBL/GenBank/DDBJ whole genome shotgun (WGS) entry which is preliminary data.</text>
</comment>
<feature type="compositionally biased region" description="Basic and acidic residues" evidence="1">
    <location>
        <begin position="61"/>
        <end position="73"/>
    </location>
</feature>
<dbReference type="InterPro" id="IPR019243">
    <property type="entry name" value="DUF2202"/>
</dbReference>
<dbReference type="RefSeq" id="WP_344385602.1">
    <property type="nucleotide sequence ID" value="NZ_BAAATA010000042.1"/>
</dbReference>
<dbReference type="InterPro" id="IPR009078">
    <property type="entry name" value="Ferritin-like_SF"/>
</dbReference>
<feature type="signal peptide" evidence="2">
    <location>
        <begin position="1"/>
        <end position="24"/>
    </location>
</feature>
<evidence type="ECO:0000313" key="4">
    <source>
        <dbReference type="EMBL" id="GAA2507440.1"/>
    </source>
</evidence>
<evidence type="ECO:0000256" key="2">
    <source>
        <dbReference type="SAM" id="SignalP"/>
    </source>
</evidence>
<feature type="chain" id="PRO_5046411907" description="DUF2202 domain-containing protein" evidence="2">
    <location>
        <begin position="25"/>
        <end position="280"/>
    </location>
</feature>
<dbReference type="SUPFAM" id="SSF47240">
    <property type="entry name" value="Ferritin-like"/>
    <property type="match status" value="1"/>
</dbReference>
<sequence>MKRSVKLTAALAASGVLLAGGALAGGVALASDGDGDGARHGTQSRSAAHGNGGGAGTADCEDGRGGSRGDHGGKGGQGGQGGQGGHGGQGSGQGGGQGSGQGGGQGSGRGDHASRAGYGGGKAGAGAGGLTAESGTLTAGQRAGLAAMAEEEKLAHDLYTAFAERYDARIFGNIAESESRHLEAVRTLMDRYGIDDPTEGRAAGDFAGAETRATYDRLLARGEEGKEQALEAGRTVERTDIADLTAALEKLDAPDVAQVYGNLLEASRNHLAAFERQLAV</sequence>
<feature type="region of interest" description="Disordered" evidence="1">
    <location>
        <begin position="34"/>
        <end position="128"/>
    </location>
</feature>
<dbReference type="InterPro" id="IPR012347">
    <property type="entry name" value="Ferritin-like"/>
</dbReference>
<reference evidence="4 5" key="1">
    <citation type="journal article" date="2019" name="Int. J. Syst. Evol. Microbiol.">
        <title>The Global Catalogue of Microorganisms (GCM) 10K type strain sequencing project: providing services to taxonomists for standard genome sequencing and annotation.</title>
        <authorList>
            <consortium name="The Broad Institute Genomics Platform"/>
            <consortium name="The Broad Institute Genome Sequencing Center for Infectious Disease"/>
            <person name="Wu L."/>
            <person name="Ma J."/>
        </authorList>
    </citation>
    <scope>NUCLEOTIDE SEQUENCE [LARGE SCALE GENOMIC DNA]</scope>
    <source>
        <strain evidence="4 5">JCM 6307</strain>
    </source>
</reference>
<evidence type="ECO:0000256" key="1">
    <source>
        <dbReference type="SAM" id="MobiDB-lite"/>
    </source>
</evidence>
<accession>A0ABN3MVP5</accession>
<evidence type="ECO:0000313" key="5">
    <source>
        <dbReference type="Proteomes" id="UP001501358"/>
    </source>
</evidence>
<feature type="compositionally biased region" description="Gly residues" evidence="1">
    <location>
        <begin position="117"/>
        <end position="128"/>
    </location>
</feature>
<evidence type="ECO:0000259" key="3">
    <source>
        <dbReference type="Pfam" id="PF09968"/>
    </source>
</evidence>
<proteinExistence type="predicted"/>
<dbReference type="Proteomes" id="UP001501358">
    <property type="component" value="Unassembled WGS sequence"/>
</dbReference>
<dbReference type="Pfam" id="PF09968">
    <property type="entry name" value="DUF2202"/>
    <property type="match status" value="1"/>
</dbReference>
<organism evidence="4 5">
    <name type="scientific">Streptomyces thermolineatus</name>
    <dbReference type="NCBI Taxonomy" id="44033"/>
    <lineage>
        <taxon>Bacteria</taxon>
        <taxon>Bacillati</taxon>
        <taxon>Actinomycetota</taxon>
        <taxon>Actinomycetes</taxon>
        <taxon>Kitasatosporales</taxon>
        <taxon>Streptomycetaceae</taxon>
        <taxon>Streptomyces</taxon>
    </lineage>
</organism>
<keyword evidence="2" id="KW-0732">Signal</keyword>
<protein>
    <recommendedName>
        <fullName evidence="3">DUF2202 domain-containing protein</fullName>
    </recommendedName>
</protein>
<feature type="compositionally biased region" description="Gly residues" evidence="1">
    <location>
        <begin position="74"/>
        <end position="108"/>
    </location>
</feature>
<dbReference type="CDD" id="cd01048">
    <property type="entry name" value="Ferritin_like_AB2"/>
    <property type="match status" value="1"/>
</dbReference>